<comment type="caution">
    <text evidence="1">The sequence shown here is derived from an EMBL/GenBank/DDBJ whole genome shotgun (WGS) entry which is preliminary data.</text>
</comment>
<reference evidence="1 2" key="1">
    <citation type="submission" date="2016-04" db="EMBL/GenBank/DDBJ databases">
        <title>ATOL: Assembling a taxonomically balanced genome-scale reconstruction of the evolutionary history of the Enterobacteriaceae.</title>
        <authorList>
            <person name="Plunkett G.III."/>
            <person name="Neeno-Eckwall E.C."/>
            <person name="Glasner J.D."/>
            <person name="Perna N.T."/>
        </authorList>
    </citation>
    <scope>NUCLEOTIDE SEQUENCE [LARGE SCALE GENOMIC DNA]</scope>
    <source>
        <strain evidence="1 2">ATCC 35613</strain>
    </source>
</reference>
<evidence type="ECO:0000313" key="1">
    <source>
        <dbReference type="EMBL" id="OAT51885.1"/>
    </source>
</evidence>
<accession>A0A1B7JVI1</accession>
<dbReference type="PATRIC" id="fig|1354272.4.peg.1916"/>
<sequence>MNIQRKDMLNNKIENAERNIDYLFHSLSRESMIISNFEERQKEIINQTPDSLKKYVNGVLNKIKFRMESKITSQSKGIGEIIRSFYREKENSGSLVNNKYVNYGSDDLLEEIGSLNEWLNIIPKSYNYNNQELNVHISNGIGKELKIMLSNLVDDFNAENKEKMELIKDAHNSILSIKRENLNISLEEAMSQQERGIYTPSYSEPVNMELLSEQTADFKQSQEGSSTIENVIEMQDNSLITASVQRCMGRTAMCGITH</sequence>
<dbReference type="EMBL" id="LXEW01000027">
    <property type="protein sequence ID" value="OAT51885.1"/>
    <property type="molecule type" value="Genomic_DNA"/>
</dbReference>
<organism evidence="1 2">
    <name type="scientific">Providencia heimbachae ATCC 35613</name>
    <dbReference type="NCBI Taxonomy" id="1354272"/>
    <lineage>
        <taxon>Bacteria</taxon>
        <taxon>Pseudomonadati</taxon>
        <taxon>Pseudomonadota</taxon>
        <taxon>Gammaproteobacteria</taxon>
        <taxon>Enterobacterales</taxon>
        <taxon>Morganellaceae</taxon>
        <taxon>Providencia</taxon>
    </lineage>
</organism>
<evidence type="ECO:0000313" key="2">
    <source>
        <dbReference type="Proteomes" id="UP000078224"/>
    </source>
</evidence>
<protein>
    <submittedName>
        <fullName evidence="1">Uncharacterized protein</fullName>
    </submittedName>
</protein>
<dbReference type="Proteomes" id="UP000078224">
    <property type="component" value="Unassembled WGS sequence"/>
</dbReference>
<keyword evidence="2" id="KW-1185">Reference proteome</keyword>
<proteinExistence type="predicted"/>
<gene>
    <name evidence="1" type="ORF">M998_1880</name>
</gene>
<dbReference type="AlphaFoldDB" id="A0A1B7JVI1"/>
<name>A0A1B7JVI1_9GAMM</name>
<dbReference type="RefSeq" id="WP_068908589.1">
    <property type="nucleotide sequence ID" value="NZ_LXEW01000027.1"/>
</dbReference>